<proteinExistence type="predicted"/>
<dbReference type="Ensembl" id="ENSNMLT00000015306.1">
    <property type="protein sequence ID" value="ENSNMLP00000013607.1"/>
    <property type="gene ID" value="ENSNMLG00000009125.1"/>
</dbReference>
<dbReference type="InterPro" id="IPR043651">
    <property type="entry name" value="KNL1_MELT_rpt"/>
</dbReference>
<evidence type="ECO:0000313" key="4">
    <source>
        <dbReference type="Ensembl" id="ENSNMLP00000013607.1"/>
    </source>
</evidence>
<dbReference type="InterPro" id="IPR037388">
    <property type="entry name" value="Blinkin"/>
</dbReference>
<keyword evidence="5" id="KW-1185">Reference proteome</keyword>
<organism evidence="4 5">
    <name type="scientific">Neogobius melanostomus</name>
    <name type="common">round goby</name>
    <dbReference type="NCBI Taxonomy" id="47308"/>
    <lineage>
        <taxon>Eukaryota</taxon>
        <taxon>Metazoa</taxon>
        <taxon>Chordata</taxon>
        <taxon>Craniata</taxon>
        <taxon>Vertebrata</taxon>
        <taxon>Euteleostomi</taxon>
        <taxon>Actinopterygii</taxon>
        <taxon>Neopterygii</taxon>
        <taxon>Teleostei</taxon>
        <taxon>Neoteleostei</taxon>
        <taxon>Acanthomorphata</taxon>
        <taxon>Gobiaria</taxon>
        <taxon>Gobiiformes</taxon>
        <taxon>Gobioidei</taxon>
        <taxon>Gobiidae</taxon>
        <taxon>Benthophilinae</taxon>
        <taxon>Neogobiini</taxon>
        <taxon>Neogobius</taxon>
    </lineage>
</organism>
<evidence type="ECO:0000313" key="5">
    <source>
        <dbReference type="Proteomes" id="UP000694523"/>
    </source>
</evidence>
<dbReference type="GO" id="GO:0034501">
    <property type="term" value="P:protein localization to kinetochore"/>
    <property type="evidence" value="ECO:0007669"/>
    <property type="project" value="InterPro"/>
</dbReference>
<dbReference type="GO" id="GO:0008608">
    <property type="term" value="P:attachment of spindle microtubules to kinetochore"/>
    <property type="evidence" value="ECO:0007669"/>
    <property type="project" value="InterPro"/>
</dbReference>
<feature type="compositionally biased region" description="Basic and acidic residues" evidence="2">
    <location>
        <begin position="792"/>
        <end position="817"/>
    </location>
</feature>
<dbReference type="Proteomes" id="UP000694523">
    <property type="component" value="Unplaced"/>
</dbReference>
<name>A0A8C6SYN5_9GOBI</name>
<reference evidence="4" key="1">
    <citation type="submission" date="2025-08" db="UniProtKB">
        <authorList>
            <consortium name="Ensembl"/>
        </authorList>
    </citation>
    <scope>IDENTIFICATION</scope>
</reference>
<dbReference type="GO" id="GO:0051301">
    <property type="term" value="P:cell division"/>
    <property type="evidence" value="ECO:0007669"/>
    <property type="project" value="InterPro"/>
</dbReference>
<protein>
    <recommendedName>
        <fullName evidence="3">Knl1 C-terminal RWD domain-containing protein</fullName>
    </recommendedName>
</protein>
<evidence type="ECO:0000256" key="1">
    <source>
        <dbReference type="SAM" id="Coils"/>
    </source>
</evidence>
<feature type="region of interest" description="Disordered" evidence="2">
    <location>
        <begin position="669"/>
        <end position="699"/>
    </location>
</feature>
<dbReference type="InterPro" id="IPR040850">
    <property type="entry name" value="Knl1_RWD_C"/>
</dbReference>
<feature type="coiled-coil region" evidence="1">
    <location>
        <begin position="1177"/>
        <end position="1253"/>
    </location>
</feature>
<dbReference type="PANTHER" id="PTHR16520:SF3">
    <property type="entry name" value="KINETOCHORE SCAFFOLD 1"/>
    <property type="match status" value="1"/>
</dbReference>
<feature type="region of interest" description="Disordered" evidence="2">
    <location>
        <begin position="723"/>
        <end position="819"/>
    </location>
</feature>
<dbReference type="GO" id="GO:0005634">
    <property type="term" value="C:nucleus"/>
    <property type="evidence" value="ECO:0007669"/>
    <property type="project" value="TreeGrafter"/>
</dbReference>
<sequence>MNEKTIVFSDDGFMDITRNWTSNIEVVPSVSSTLDKSLKERKGITPGLSVRLSEKQERVQRQEIGLQRGSIYKGQETSIHQIMIDPEEEDKEKTVRFSTNDACMDVTSCHTVKISADLPLQPDLDSLNGEKTVRFTTNDAGMDITQCVTVNIARDLVPDSPVLQNQESSGGPQPATNVDLDFENFFASLSDQNIKVKKSQNNPNKPFMKNQSNTQTMLSMNDSKITRAPNESAETCLDESNVNMENTKAKKCHDVSQAGIISQPRRSKLGIYKGIEVSRRSETQRNPVKFDAKDICRERTVQFAADDVLMNVTSSHAVHTSTDPNPYLPFSERTMRFDAAMDTTQCHTVNITNDFEPSSLLPKYGEKTVKFSADNATMDVTSSHTVHISTDLKPDLTLSEKTVQFDAAMDTTQCHTVNIANNFEPSLPKSAARYNADNTTKYETKSVGLKEHRNMFPISGEKTLRFNIDDANMDVTKSHTMMIAVEPQLISNLGVLPGNEEKTVQFSSEDGGMEVTQCLTSNIGFEMEATRTDLSPLPASITMDCPALKKREPFIYTNRRCRSSFGHGSNSALKVRRSVPWGSQAATSAFGTVNGNINAAQSQADSKGDLNCEMDSFEMPKAGVVNENIGFMSVIEEKSMAEISQKDDCQENREVNITEVLPVQIQRQAISEEAHPGSVVTDSTSSAEEGSNDKIMPKRDVKINVTSEVNNKNVGEVEENIECAPPSMENGSGVAHSQKSRRRSLANIQSKIRRISQMLSDPPDNVAMDGNPLIPSLDLEPKAEVPESWSVPKDEPDASVDTEKDENKLDDAQEEPLHAPTTPYRLETKQLMSQLSVVGCKPKLPRRSKCEEAKAPDRCLAQAACNSIKTQNIQAQVANFDLNVSDINDEELGSYEDVSETLDKNDMDKEPEMITLFHEFELDQELQDEVFEDEFALVNERKRSLPYEQNLTQDEKRVKTCNEAIILDSQTCTLEGDNIVAVSTQTADSSNCSQTASLRCEATFESSSKQSLFESQLEDYVSDIQRKFDDGTVTMAEFFKLFHIDFVIHNPRQSMVSGRTLSDTESTLLDLSHDRHISIPKQLVYEANVRNLTEQVEGFKVRLRDLDKPLTLVNRTLWEEMEHFSESEFKSFGAKLKEKHSLYRKMSKAQSHEMKGLLYSDLIQTNVDEQKKLSGSIEKADAMLKNLDDCIAELEANLATVEDDVKSHQEELNKVTDALANNEKATSELEILKKQNENKVRRVKDETKNLERHLDMLHMLNEWKLVEIRTNSVIYTFLHETLHLVLVYEQSKENTEGKIADISFKHLLDERSQCHARLVHTLVSQFTQEKKLTKKYSTSTHVPQLLHDISLVVSRCRQLGEDLRRLKTWAVCSLTSWTSTVCTLTCTSSLAV</sequence>
<feature type="domain" description="Knl1 C-terminal RWD" evidence="3">
    <location>
        <begin position="1207"/>
        <end position="1360"/>
    </location>
</feature>
<dbReference type="Pfam" id="PF18210">
    <property type="entry name" value="Knl1_RWD_C"/>
    <property type="match status" value="1"/>
</dbReference>
<feature type="compositionally biased region" description="Polar residues" evidence="2">
    <location>
        <begin position="680"/>
        <end position="689"/>
    </location>
</feature>
<evidence type="ECO:0000256" key="2">
    <source>
        <dbReference type="SAM" id="MobiDB-lite"/>
    </source>
</evidence>
<dbReference type="PANTHER" id="PTHR16520">
    <property type="entry name" value="KINETOCHORE SCAFFOLD 1"/>
    <property type="match status" value="1"/>
</dbReference>
<keyword evidence="1" id="KW-0175">Coiled coil</keyword>
<accession>A0A8C6SYN5</accession>
<dbReference type="CDD" id="cd22817">
    <property type="entry name" value="DRWD-N_Knl1"/>
    <property type="match status" value="1"/>
</dbReference>
<evidence type="ECO:0000259" key="3">
    <source>
        <dbReference type="Pfam" id="PF18210"/>
    </source>
</evidence>
<dbReference type="Pfam" id="PF19221">
    <property type="entry name" value="MELT"/>
    <property type="match status" value="9"/>
</dbReference>
<reference evidence="4" key="2">
    <citation type="submission" date="2025-09" db="UniProtKB">
        <authorList>
            <consortium name="Ensembl"/>
        </authorList>
    </citation>
    <scope>IDENTIFICATION</scope>
</reference>